<comment type="caution">
    <text evidence="2">Once thought to be involved in copper homeostasis, experiments in E.coli have shown this is not the case.</text>
</comment>
<evidence type="ECO:0000313" key="3">
    <source>
        <dbReference type="EMBL" id="MFB5266913.1"/>
    </source>
</evidence>
<dbReference type="RefSeq" id="WP_375354860.1">
    <property type="nucleotide sequence ID" value="NZ_JBHHMI010000006.1"/>
</dbReference>
<reference evidence="3 4" key="1">
    <citation type="submission" date="2024-09" db="EMBL/GenBank/DDBJ databases">
        <title>Paenibacillus zeirhizospherea sp. nov., isolated from surface of the maize (Zea mays) roots in a horticulture field, Hungary.</title>
        <authorList>
            <person name="Marton D."/>
            <person name="Farkas M."/>
            <person name="Bedics A."/>
            <person name="Toth E."/>
            <person name="Tancsics A."/>
            <person name="Boka K."/>
            <person name="Maroti G."/>
            <person name="Kriszt B."/>
            <person name="Cserhati M."/>
        </authorList>
    </citation>
    <scope>NUCLEOTIDE SEQUENCE [LARGE SCALE GENOMIC DNA]</scope>
    <source>
        <strain evidence="3 4">KCTC 33519</strain>
    </source>
</reference>
<keyword evidence="2" id="KW-0963">Cytoplasm</keyword>
<comment type="similarity">
    <text evidence="1 2">Belongs to the CutC family.</text>
</comment>
<dbReference type="EMBL" id="JBHHMI010000006">
    <property type="protein sequence ID" value="MFB5266913.1"/>
    <property type="molecule type" value="Genomic_DNA"/>
</dbReference>
<name>A0ABV5ARS1_9BACL</name>
<dbReference type="InterPro" id="IPR005627">
    <property type="entry name" value="CutC-like"/>
</dbReference>
<sequence length="231" mass="25217">MSEKKLLEVIATSVDDIVQLNDSGADRIELVSALSEGGLTPSIGMIERAVEVSSLPIRVMIRPHSRSFRYSKEDLEVMVRDIRAVRGVGASGIVLGVLTEERWVDTEALAFLLAEAKGLSVTFHRAFDEACDLEQAFDTLLQFPQIDRILTSGGQATAVEGISMLGRLRQRSEGTPIRILAGSGLSEDNLADFLAATGVEEVHFGRAVRLEQMLDGPIVSEAIRRIKRSLQ</sequence>
<accession>A0ABV5ARS1</accession>
<dbReference type="InterPro" id="IPR036822">
    <property type="entry name" value="CutC-like_dom_sf"/>
</dbReference>
<proteinExistence type="inferred from homology"/>
<comment type="subcellular location">
    <subcellularLocation>
        <location evidence="2">Cytoplasm</location>
    </subcellularLocation>
</comment>
<dbReference type="Gene3D" id="3.20.20.380">
    <property type="entry name" value="Copper homeostasis (CutC) domain"/>
    <property type="match status" value="1"/>
</dbReference>
<dbReference type="Pfam" id="PF03932">
    <property type="entry name" value="CutC"/>
    <property type="match status" value="1"/>
</dbReference>
<dbReference type="PANTHER" id="PTHR12598:SF0">
    <property type="entry name" value="COPPER HOMEOSTASIS PROTEIN CUTC HOMOLOG"/>
    <property type="match status" value="1"/>
</dbReference>
<protein>
    <recommendedName>
        <fullName evidence="2">PF03932 family protein CutC</fullName>
    </recommendedName>
</protein>
<organism evidence="3 4">
    <name type="scientific">Paenibacillus enshidis</name>
    <dbReference type="NCBI Taxonomy" id="1458439"/>
    <lineage>
        <taxon>Bacteria</taxon>
        <taxon>Bacillati</taxon>
        <taxon>Bacillota</taxon>
        <taxon>Bacilli</taxon>
        <taxon>Bacillales</taxon>
        <taxon>Paenibacillaceae</taxon>
        <taxon>Paenibacillus</taxon>
    </lineage>
</organism>
<evidence type="ECO:0000313" key="4">
    <source>
        <dbReference type="Proteomes" id="UP001580346"/>
    </source>
</evidence>
<comment type="caution">
    <text evidence="3">The sequence shown here is derived from an EMBL/GenBank/DDBJ whole genome shotgun (WGS) entry which is preliminary data.</text>
</comment>
<dbReference type="Proteomes" id="UP001580346">
    <property type="component" value="Unassembled WGS sequence"/>
</dbReference>
<keyword evidence="4" id="KW-1185">Reference proteome</keyword>
<gene>
    <name evidence="2" type="primary">cutC</name>
    <name evidence="3" type="ORF">ACE41H_08945</name>
</gene>
<dbReference type="SUPFAM" id="SSF110395">
    <property type="entry name" value="CutC-like"/>
    <property type="match status" value="1"/>
</dbReference>
<dbReference type="HAMAP" id="MF_00795">
    <property type="entry name" value="CutC"/>
    <property type="match status" value="1"/>
</dbReference>
<dbReference type="PANTHER" id="PTHR12598">
    <property type="entry name" value="COPPER HOMEOSTASIS PROTEIN CUTC"/>
    <property type="match status" value="1"/>
</dbReference>
<evidence type="ECO:0000256" key="2">
    <source>
        <dbReference type="HAMAP-Rule" id="MF_00795"/>
    </source>
</evidence>
<evidence type="ECO:0000256" key="1">
    <source>
        <dbReference type="ARBA" id="ARBA00007768"/>
    </source>
</evidence>